<keyword evidence="4" id="KW-1185">Reference proteome</keyword>
<dbReference type="InterPro" id="IPR052709">
    <property type="entry name" value="Transposase-MT_Hybrid"/>
</dbReference>
<evidence type="ECO:0000259" key="2">
    <source>
        <dbReference type="Pfam" id="PF17906"/>
    </source>
</evidence>
<protein>
    <recommendedName>
        <fullName evidence="2">Mos1 transposase HTH domain-containing protein</fullName>
    </recommendedName>
</protein>
<dbReference type="PANTHER" id="PTHR46060">
    <property type="entry name" value="MARINER MOS1 TRANSPOSASE-LIKE PROTEIN"/>
    <property type="match status" value="1"/>
</dbReference>
<evidence type="ECO:0000313" key="4">
    <source>
        <dbReference type="Proteomes" id="UP000887159"/>
    </source>
</evidence>
<dbReference type="PANTHER" id="PTHR46060:SF1">
    <property type="entry name" value="MARINER MOS1 TRANSPOSASE-LIKE PROTEIN"/>
    <property type="match status" value="1"/>
</dbReference>
<dbReference type="EMBL" id="BMAU01021004">
    <property type="protein sequence ID" value="GFX86335.1"/>
    <property type="molecule type" value="Genomic_DNA"/>
</dbReference>
<name>A0A8X6R2H7_TRICX</name>
<evidence type="ECO:0000313" key="3">
    <source>
        <dbReference type="EMBL" id="GFX86335.1"/>
    </source>
</evidence>
<gene>
    <name evidence="3" type="primary">NCL1_29265</name>
    <name evidence="3" type="ORF">TNCV_2562171</name>
</gene>
<reference evidence="3" key="1">
    <citation type="submission" date="2020-08" db="EMBL/GenBank/DDBJ databases">
        <title>Multicomponent nature underlies the extraordinary mechanical properties of spider dragline silk.</title>
        <authorList>
            <person name="Kono N."/>
            <person name="Nakamura H."/>
            <person name="Mori M."/>
            <person name="Yoshida Y."/>
            <person name="Ohtoshi R."/>
            <person name="Malay A.D."/>
            <person name="Moran D.A.P."/>
            <person name="Tomita M."/>
            <person name="Numata K."/>
            <person name="Arakawa K."/>
        </authorList>
    </citation>
    <scope>NUCLEOTIDE SEQUENCE</scope>
</reference>
<dbReference type="InterPro" id="IPR041426">
    <property type="entry name" value="Mos1_HTH"/>
</dbReference>
<dbReference type="Pfam" id="PF17906">
    <property type="entry name" value="HTH_48"/>
    <property type="match status" value="1"/>
</dbReference>
<comment type="caution">
    <text evidence="3">The sequence shown here is derived from an EMBL/GenBank/DDBJ whole genome shotgun (WGS) entry which is preliminary data.</text>
</comment>
<evidence type="ECO:0000256" key="1">
    <source>
        <dbReference type="SAM" id="MobiDB-lite"/>
    </source>
</evidence>
<proteinExistence type="predicted"/>
<organism evidence="3 4">
    <name type="scientific">Trichonephila clavipes</name>
    <name type="common">Golden silk orbweaver</name>
    <name type="synonym">Nephila clavipes</name>
    <dbReference type="NCBI Taxonomy" id="2585209"/>
    <lineage>
        <taxon>Eukaryota</taxon>
        <taxon>Metazoa</taxon>
        <taxon>Ecdysozoa</taxon>
        <taxon>Arthropoda</taxon>
        <taxon>Chelicerata</taxon>
        <taxon>Arachnida</taxon>
        <taxon>Araneae</taxon>
        <taxon>Araneomorphae</taxon>
        <taxon>Entelegynae</taxon>
        <taxon>Araneoidea</taxon>
        <taxon>Nephilidae</taxon>
        <taxon>Trichonephila</taxon>
    </lineage>
</organism>
<dbReference type="AlphaFoldDB" id="A0A8X6R2H7"/>
<feature type="compositionally biased region" description="Basic and acidic residues" evidence="1">
    <location>
        <begin position="18"/>
        <end position="38"/>
    </location>
</feature>
<feature type="compositionally biased region" description="Polar residues" evidence="1">
    <location>
        <begin position="1"/>
        <end position="10"/>
    </location>
</feature>
<feature type="region of interest" description="Disordered" evidence="1">
    <location>
        <begin position="1"/>
        <end position="43"/>
    </location>
</feature>
<dbReference type="Proteomes" id="UP000887159">
    <property type="component" value="Unassembled WGS sequence"/>
</dbReference>
<dbReference type="Gene3D" id="1.10.10.1450">
    <property type="match status" value="1"/>
</dbReference>
<sequence>MAASSSSFIPTSLAHADNLGEGHPREAPLHSSDSEKAINIKRTSANGEKTADIKFYSKLSKSASETYQLMREVYGDCCLSRSNVFVWRKRFLDRRDAVEEDQSSERPISSRAPEIIEKKYEIS</sequence>
<accession>A0A8X6R2H7</accession>
<feature type="domain" description="Mos1 transposase HTH" evidence="2">
    <location>
        <begin position="55"/>
        <end position="91"/>
    </location>
</feature>